<gene>
    <name evidence="2" type="ORF">DdX_13765</name>
</gene>
<protein>
    <recommendedName>
        <fullName evidence="4">Saposin B-type domain-containing protein</fullName>
    </recommendedName>
</protein>
<evidence type="ECO:0000256" key="1">
    <source>
        <dbReference type="SAM" id="SignalP"/>
    </source>
</evidence>
<proteinExistence type="predicted"/>
<keyword evidence="1" id="KW-0732">Signal</keyword>
<evidence type="ECO:0000313" key="2">
    <source>
        <dbReference type="EMBL" id="KAI1705162.1"/>
    </source>
</evidence>
<dbReference type="EMBL" id="JAKKPZ010000059">
    <property type="protein sequence ID" value="KAI1705162.1"/>
    <property type="molecule type" value="Genomic_DNA"/>
</dbReference>
<evidence type="ECO:0000313" key="3">
    <source>
        <dbReference type="Proteomes" id="UP001201812"/>
    </source>
</evidence>
<feature type="signal peptide" evidence="1">
    <location>
        <begin position="1"/>
        <end position="20"/>
    </location>
</feature>
<dbReference type="Proteomes" id="UP001201812">
    <property type="component" value="Unassembled WGS sequence"/>
</dbReference>
<evidence type="ECO:0008006" key="4">
    <source>
        <dbReference type="Google" id="ProtNLM"/>
    </source>
</evidence>
<sequence>MTYYITWIMFVIALCANVHGVHRADRWKMFWECEKCHEVMGRIAYLLKDSPALKDREKFVKEFQTLILNDCDGDKLCCTEKDACAENMFEFGVEKDNGEFLVDTACQVVQSCYAPSPLDKCKNGTEPTTSALLPDDEILERFMNVTFG</sequence>
<keyword evidence="3" id="KW-1185">Reference proteome</keyword>
<feature type="chain" id="PRO_5042259371" description="Saposin B-type domain-containing protein" evidence="1">
    <location>
        <begin position="21"/>
        <end position="148"/>
    </location>
</feature>
<accession>A0AAD4MTU5</accession>
<name>A0AAD4MTU5_9BILA</name>
<organism evidence="2 3">
    <name type="scientific">Ditylenchus destructor</name>
    <dbReference type="NCBI Taxonomy" id="166010"/>
    <lineage>
        <taxon>Eukaryota</taxon>
        <taxon>Metazoa</taxon>
        <taxon>Ecdysozoa</taxon>
        <taxon>Nematoda</taxon>
        <taxon>Chromadorea</taxon>
        <taxon>Rhabditida</taxon>
        <taxon>Tylenchina</taxon>
        <taxon>Tylenchomorpha</taxon>
        <taxon>Sphaerularioidea</taxon>
        <taxon>Anguinidae</taxon>
        <taxon>Anguininae</taxon>
        <taxon>Ditylenchus</taxon>
    </lineage>
</organism>
<comment type="caution">
    <text evidence="2">The sequence shown here is derived from an EMBL/GenBank/DDBJ whole genome shotgun (WGS) entry which is preliminary data.</text>
</comment>
<dbReference type="AlphaFoldDB" id="A0AAD4MTU5"/>
<reference evidence="2" key="1">
    <citation type="submission" date="2022-01" db="EMBL/GenBank/DDBJ databases">
        <title>Genome Sequence Resource for Two Populations of Ditylenchus destructor, the Migratory Endoparasitic Phytonematode.</title>
        <authorList>
            <person name="Zhang H."/>
            <person name="Lin R."/>
            <person name="Xie B."/>
        </authorList>
    </citation>
    <scope>NUCLEOTIDE SEQUENCE</scope>
    <source>
        <strain evidence="2">BazhouSP</strain>
    </source>
</reference>